<feature type="transmembrane region" description="Helical" evidence="15">
    <location>
        <begin position="227"/>
        <end position="249"/>
    </location>
</feature>
<dbReference type="Gene3D" id="3.10.560.10">
    <property type="entry name" value="Outer membrane lipoprotein wza domain like"/>
    <property type="match status" value="1"/>
</dbReference>
<dbReference type="OrthoDB" id="662756at2"/>
<evidence type="ECO:0000256" key="5">
    <source>
        <dbReference type="ARBA" id="ARBA00022597"/>
    </source>
</evidence>
<evidence type="ECO:0000256" key="11">
    <source>
        <dbReference type="ARBA" id="ARBA00023136"/>
    </source>
</evidence>
<dbReference type="Pfam" id="PF22461">
    <property type="entry name" value="SLBB_2"/>
    <property type="match status" value="1"/>
</dbReference>
<keyword evidence="4" id="KW-1134">Transmembrane beta strand</keyword>
<dbReference type="STRING" id="579105.SAMN04488096_10984"/>
<dbReference type="PANTHER" id="PTHR33619:SF3">
    <property type="entry name" value="POLYSACCHARIDE EXPORT PROTEIN GFCE-RELATED"/>
    <property type="match status" value="1"/>
</dbReference>
<feature type="domain" description="Polysaccharide export protein N-terminal" evidence="17">
    <location>
        <begin position="41"/>
        <end position="133"/>
    </location>
</feature>
<accession>A0A1M6H258</accession>
<dbReference type="GO" id="GO:0006811">
    <property type="term" value="P:monoatomic ion transport"/>
    <property type="evidence" value="ECO:0007669"/>
    <property type="project" value="UniProtKB-KW"/>
</dbReference>
<organism evidence="19 20">
    <name type="scientific">Mesonia phycicola</name>
    <dbReference type="NCBI Taxonomy" id="579105"/>
    <lineage>
        <taxon>Bacteria</taxon>
        <taxon>Pseudomonadati</taxon>
        <taxon>Bacteroidota</taxon>
        <taxon>Flavobacteriia</taxon>
        <taxon>Flavobacteriales</taxon>
        <taxon>Flavobacteriaceae</taxon>
        <taxon>Mesonia</taxon>
    </lineage>
</organism>
<evidence type="ECO:0000256" key="8">
    <source>
        <dbReference type="ARBA" id="ARBA00023047"/>
    </source>
</evidence>
<keyword evidence="11 15" id="KW-0472">Membrane</keyword>
<protein>
    <submittedName>
        <fullName evidence="19">Polysaccharide export outer membrane protein</fullName>
    </submittedName>
</protein>
<evidence type="ECO:0000259" key="18">
    <source>
        <dbReference type="Pfam" id="PF22461"/>
    </source>
</evidence>
<comment type="subcellular location">
    <subcellularLocation>
        <location evidence="1">Cell outer membrane</location>
        <topology evidence="1">Multi-pass membrane protein</topology>
    </subcellularLocation>
</comment>
<evidence type="ECO:0000256" key="16">
    <source>
        <dbReference type="SAM" id="SignalP"/>
    </source>
</evidence>
<evidence type="ECO:0000259" key="17">
    <source>
        <dbReference type="Pfam" id="PF02563"/>
    </source>
</evidence>
<feature type="domain" description="SLBB" evidence="18">
    <location>
        <begin position="137"/>
        <end position="215"/>
    </location>
</feature>
<evidence type="ECO:0000256" key="3">
    <source>
        <dbReference type="ARBA" id="ARBA00022448"/>
    </source>
</evidence>
<evidence type="ECO:0000256" key="12">
    <source>
        <dbReference type="ARBA" id="ARBA00023139"/>
    </source>
</evidence>
<comment type="similarity">
    <text evidence="2">Belongs to the BexD/CtrA/VexA family.</text>
</comment>
<keyword evidence="10" id="KW-0626">Porin</keyword>
<dbReference type="InterPro" id="IPR003715">
    <property type="entry name" value="Poly_export_N"/>
</dbReference>
<dbReference type="EMBL" id="FQYY01000009">
    <property type="protein sequence ID" value="SHJ16271.1"/>
    <property type="molecule type" value="Genomic_DNA"/>
</dbReference>
<sequence length="250" mass="27974">MKKLLFLFLLLTIASCATRKEIVYFQGDSEVSLDSIYQHPKIQVNDILKIDLTALEPESLLPYRFDKTQISQTNNIQGSSLKLQGYLVRTNGTINYPGLGDIEVKGLTTIAVQQLIKDKLSVYVKDVEVKVRIVNFKFTVLGEVNIPGTYTIDEELISLTQALGMAGDLTIQGSRKILVLREVDGQLTSKRIDLTTTSWMNSEYFYLRQNDMVYVEPNPTKIKSAGFIGNLGSLLSVISILLTSAVLIFR</sequence>
<feature type="signal peptide" evidence="16">
    <location>
        <begin position="1"/>
        <end position="19"/>
    </location>
</feature>
<keyword evidence="7 16" id="KW-0732">Signal</keyword>
<dbReference type="Proteomes" id="UP000184225">
    <property type="component" value="Unassembled WGS sequence"/>
</dbReference>
<evidence type="ECO:0000256" key="1">
    <source>
        <dbReference type="ARBA" id="ARBA00004571"/>
    </source>
</evidence>
<keyword evidence="8" id="KW-0625">Polysaccharide transport</keyword>
<proteinExistence type="inferred from homology"/>
<dbReference type="GO" id="GO:0015288">
    <property type="term" value="F:porin activity"/>
    <property type="evidence" value="ECO:0007669"/>
    <property type="project" value="UniProtKB-KW"/>
</dbReference>
<keyword evidence="15" id="KW-1133">Transmembrane helix</keyword>
<dbReference type="AlphaFoldDB" id="A0A1M6H258"/>
<dbReference type="Pfam" id="PF02563">
    <property type="entry name" value="Poly_export"/>
    <property type="match status" value="1"/>
</dbReference>
<keyword evidence="5" id="KW-0762">Sugar transport</keyword>
<evidence type="ECO:0000256" key="4">
    <source>
        <dbReference type="ARBA" id="ARBA00022452"/>
    </source>
</evidence>
<dbReference type="InterPro" id="IPR049712">
    <property type="entry name" value="Poly_export"/>
</dbReference>
<keyword evidence="13" id="KW-0998">Cell outer membrane</keyword>
<keyword evidence="20" id="KW-1185">Reference proteome</keyword>
<dbReference type="GO" id="GO:0009279">
    <property type="term" value="C:cell outer membrane"/>
    <property type="evidence" value="ECO:0007669"/>
    <property type="project" value="UniProtKB-SubCell"/>
</dbReference>
<keyword evidence="3" id="KW-0813">Transport</keyword>
<keyword evidence="12" id="KW-0564">Palmitate</keyword>
<evidence type="ECO:0000256" key="7">
    <source>
        <dbReference type="ARBA" id="ARBA00022729"/>
    </source>
</evidence>
<evidence type="ECO:0000256" key="9">
    <source>
        <dbReference type="ARBA" id="ARBA00023065"/>
    </source>
</evidence>
<keyword evidence="14" id="KW-0449">Lipoprotein</keyword>
<keyword evidence="9" id="KW-0406">Ion transport</keyword>
<feature type="chain" id="PRO_5012929126" evidence="16">
    <location>
        <begin position="20"/>
        <end position="250"/>
    </location>
</feature>
<evidence type="ECO:0000256" key="14">
    <source>
        <dbReference type="ARBA" id="ARBA00023288"/>
    </source>
</evidence>
<dbReference type="GO" id="GO:0015159">
    <property type="term" value="F:polysaccharide transmembrane transporter activity"/>
    <property type="evidence" value="ECO:0007669"/>
    <property type="project" value="InterPro"/>
</dbReference>
<dbReference type="RefSeq" id="WP_073153071.1">
    <property type="nucleotide sequence ID" value="NZ_FQYY01000009.1"/>
</dbReference>
<gene>
    <name evidence="19" type="ORF">SAMN04488096_10984</name>
</gene>
<reference evidence="19 20" key="1">
    <citation type="submission" date="2016-11" db="EMBL/GenBank/DDBJ databases">
        <authorList>
            <person name="Jaros S."/>
            <person name="Januszkiewicz K."/>
            <person name="Wedrychowicz H."/>
        </authorList>
    </citation>
    <scope>NUCLEOTIDE SEQUENCE [LARGE SCALE GENOMIC DNA]</scope>
    <source>
        <strain evidence="19 20">DSM 21425</strain>
    </source>
</reference>
<dbReference type="InterPro" id="IPR054765">
    <property type="entry name" value="SLBB_dom"/>
</dbReference>
<dbReference type="PANTHER" id="PTHR33619">
    <property type="entry name" value="POLYSACCHARIDE EXPORT PROTEIN GFCE-RELATED"/>
    <property type="match status" value="1"/>
</dbReference>
<evidence type="ECO:0000256" key="2">
    <source>
        <dbReference type="ARBA" id="ARBA00009450"/>
    </source>
</evidence>
<evidence type="ECO:0000313" key="20">
    <source>
        <dbReference type="Proteomes" id="UP000184225"/>
    </source>
</evidence>
<dbReference type="GO" id="GO:0046930">
    <property type="term" value="C:pore complex"/>
    <property type="evidence" value="ECO:0007669"/>
    <property type="project" value="UniProtKB-KW"/>
</dbReference>
<dbReference type="PROSITE" id="PS51257">
    <property type="entry name" value="PROKAR_LIPOPROTEIN"/>
    <property type="match status" value="1"/>
</dbReference>
<evidence type="ECO:0000256" key="15">
    <source>
        <dbReference type="SAM" id="Phobius"/>
    </source>
</evidence>
<evidence type="ECO:0000256" key="13">
    <source>
        <dbReference type="ARBA" id="ARBA00023237"/>
    </source>
</evidence>
<evidence type="ECO:0000256" key="10">
    <source>
        <dbReference type="ARBA" id="ARBA00023114"/>
    </source>
</evidence>
<keyword evidence="6 15" id="KW-0812">Transmembrane</keyword>
<evidence type="ECO:0000313" key="19">
    <source>
        <dbReference type="EMBL" id="SHJ16271.1"/>
    </source>
</evidence>
<name>A0A1M6H258_9FLAO</name>
<evidence type="ECO:0000256" key="6">
    <source>
        <dbReference type="ARBA" id="ARBA00022692"/>
    </source>
</evidence>